<evidence type="ECO:0000313" key="1">
    <source>
        <dbReference type="EMBL" id="KKN70474.1"/>
    </source>
</evidence>
<comment type="caution">
    <text evidence="1">The sequence shown here is derived from an EMBL/GenBank/DDBJ whole genome shotgun (WGS) entry which is preliminary data.</text>
</comment>
<protein>
    <submittedName>
        <fullName evidence="1">Uncharacterized protein</fullName>
    </submittedName>
</protein>
<organism evidence="1">
    <name type="scientific">marine sediment metagenome</name>
    <dbReference type="NCBI Taxonomy" id="412755"/>
    <lineage>
        <taxon>unclassified sequences</taxon>
        <taxon>metagenomes</taxon>
        <taxon>ecological metagenomes</taxon>
    </lineage>
</organism>
<sequence length="154" mass="17360">MVRKKKGEKFYMYSTGIEPDVTANDINRKLRTVGATHILTEYDPQTSEAIGIYFMMPVEGKRISFSIPVRWKKVQAAMKESGLSGKYIEEDQAKRVAWRVAFRWVEAQVALIQCGNAETAEVFMPYAVVDAAGTTLFQKLRDTGFKQIEAPKGS</sequence>
<dbReference type="EMBL" id="LAZR01000402">
    <property type="protein sequence ID" value="KKN70474.1"/>
    <property type="molecule type" value="Genomic_DNA"/>
</dbReference>
<name>A0A0F9SUD4_9ZZZZ</name>
<proteinExistence type="predicted"/>
<accession>A0A0F9SUD4</accession>
<gene>
    <name evidence="1" type="ORF">LCGC14_0430520</name>
</gene>
<dbReference type="AlphaFoldDB" id="A0A0F9SUD4"/>
<reference evidence="1" key="1">
    <citation type="journal article" date="2015" name="Nature">
        <title>Complex archaea that bridge the gap between prokaryotes and eukaryotes.</title>
        <authorList>
            <person name="Spang A."/>
            <person name="Saw J.H."/>
            <person name="Jorgensen S.L."/>
            <person name="Zaremba-Niedzwiedzka K."/>
            <person name="Martijn J."/>
            <person name="Lind A.E."/>
            <person name="van Eijk R."/>
            <person name="Schleper C."/>
            <person name="Guy L."/>
            <person name="Ettema T.J."/>
        </authorList>
    </citation>
    <scope>NUCLEOTIDE SEQUENCE</scope>
</reference>